<organism evidence="3 4">
    <name type="scientific">Dunaliella salina</name>
    <name type="common">Green alga</name>
    <name type="synonym">Protococcus salinus</name>
    <dbReference type="NCBI Taxonomy" id="3046"/>
    <lineage>
        <taxon>Eukaryota</taxon>
        <taxon>Viridiplantae</taxon>
        <taxon>Chlorophyta</taxon>
        <taxon>core chlorophytes</taxon>
        <taxon>Chlorophyceae</taxon>
        <taxon>CS clade</taxon>
        <taxon>Chlamydomonadales</taxon>
        <taxon>Dunaliellaceae</taxon>
        <taxon>Dunaliella</taxon>
    </lineage>
</organism>
<dbReference type="InterPro" id="IPR041677">
    <property type="entry name" value="DNA2/NAM7_AAA_11"/>
</dbReference>
<dbReference type="InterPro" id="IPR027417">
    <property type="entry name" value="P-loop_NTPase"/>
</dbReference>
<comment type="caution">
    <text evidence="3">The sequence shown here is derived from an EMBL/GenBank/DDBJ whole genome shotgun (WGS) entry which is preliminary data.</text>
</comment>
<gene>
    <name evidence="3" type="ORF">DUNSADRAFT_14865</name>
</gene>
<dbReference type="Proteomes" id="UP000815325">
    <property type="component" value="Unassembled WGS sequence"/>
</dbReference>
<accession>A0ABQ7G6L1</accession>
<dbReference type="InterPro" id="IPR047187">
    <property type="entry name" value="SF1_C_Upf1"/>
</dbReference>
<evidence type="ECO:0000259" key="1">
    <source>
        <dbReference type="Pfam" id="PF13086"/>
    </source>
</evidence>
<keyword evidence="4" id="KW-1185">Reference proteome</keyword>
<dbReference type="CDD" id="cd18808">
    <property type="entry name" value="SF1_C_Upf1"/>
    <property type="match status" value="1"/>
</dbReference>
<dbReference type="InterPro" id="IPR041679">
    <property type="entry name" value="DNA2/NAM7-like_C"/>
</dbReference>
<proteinExistence type="predicted"/>
<sequence length="419" mass="45965">MLNGVEQPLCLGGTVMSVQPMEVTVRLRMLQLHEPASLVWRLDRLCNSNTTKACARALETVAREVHSNQLLRGLVCSWAAQQQQQQQQQCEQQLAQGVQQQQQQQQQQQVQGEFQTQQTQQMQQQQQQQLVQRELQQQQQQQQHVQQWQLFGQQVNQHPPDVPCLPGCNASQSLAVLRASEEAVTLIHGPPGSGKVTEPRTLLPLIHGAQQLVLVGDPKQLGPCVQSVESAALGVTLFERLIQVGAKPILLDVQYRMHAAIAAFPNKHFYGGRLKTATPAAAAAPLPWPLAAPLTFLDVAEGREEGCGTSKINHAEAKKAVALCTQLMQGRGRGGLRAAEIGVISPYKEMVLLLRQMLAGTGIEVDTVDAMQGREKEVTLICTVRSNFKGFAGRAAAAEDGRRRVRALRGMASNPPDLQ</sequence>
<dbReference type="InterPro" id="IPR045055">
    <property type="entry name" value="DNA2/NAM7-like"/>
</dbReference>
<protein>
    <submittedName>
        <fullName evidence="3">AAA domain-containing protein</fullName>
    </submittedName>
</protein>
<dbReference type="PANTHER" id="PTHR10887">
    <property type="entry name" value="DNA2/NAM7 HELICASE FAMILY"/>
    <property type="match status" value="1"/>
</dbReference>
<name>A0ABQ7G6L1_DUNSA</name>
<dbReference type="Pfam" id="PF13087">
    <property type="entry name" value="AAA_12"/>
    <property type="match status" value="1"/>
</dbReference>
<dbReference type="SUPFAM" id="SSF52540">
    <property type="entry name" value="P-loop containing nucleoside triphosphate hydrolases"/>
    <property type="match status" value="1"/>
</dbReference>
<dbReference type="EMBL" id="MU070065">
    <property type="protein sequence ID" value="KAF5830241.1"/>
    <property type="molecule type" value="Genomic_DNA"/>
</dbReference>
<feature type="domain" description="DNA2/NAM7 helicase-like C-terminal" evidence="2">
    <location>
        <begin position="234"/>
        <end position="393"/>
    </location>
</feature>
<reference evidence="3" key="1">
    <citation type="submission" date="2017-08" db="EMBL/GenBank/DDBJ databases">
        <authorList>
            <person name="Polle J.E."/>
            <person name="Barry K."/>
            <person name="Cushman J."/>
            <person name="Schmutz J."/>
            <person name="Tran D."/>
            <person name="Hathwaick L.T."/>
            <person name="Yim W.C."/>
            <person name="Jenkins J."/>
            <person name="Mckie-Krisberg Z.M."/>
            <person name="Prochnik S."/>
            <person name="Lindquist E."/>
            <person name="Dockter R.B."/>
            <person name="Adam C."/>
            <person name="Molina H."/>
            <person name="Bunkerborg J."/>
            <person name="Jin E."/>
            <person name="Buchheim M."/>
            <person name="Magnuson J."/>
        </authorList>
    </citation>
    <scope>NUCLEOTIDE SEQUENCE</scope>
    <source>
        <strain evidence="3">CCAP 19/18</strain>
    </source>
</reference>
<feature type="domain" description="DNA2/NAM7 helicase helicase" evidence="1">
    <location>
        <begin position="197"/>
        <end position="227"/>
    </location>
</feature>
<evidence type="ECO:0000313" key="4">
    <source>
        <dbReference type="Proteomes" id="UP000815325"/>
    </source>
</evidence>
<evidence type="ECO:0000313" key="3">
    <source>
        <dbReference type="EMBL" id="KAF5830241.1"/>
    </source>
</evidence>
<dbReference type="PANTHER" id="PTHR10887:SF517">
    <property type="entry name" value="RNA HELICASE NONSENSE MRNA REDUCING FACTOR"/>
    <property type="match status" value="1"/>
</dbReference>
<dbReference type="Pfam" id="PF13086">
    <property type="entry name" value="AAA_11"/>
    <property type="match status" value="1"/>
</dbReference>
<dbReference type="Gene3D" id="3.40.50.300">
    <property type="entry name" value="P-loop containing nucleotide triphosphate hydrolases"/>
    <property type="match status" value="3"/>
</dbReference>
<evidence type="ECO:0000259" key="2">
    <source>
        <dbReference type="Pfam" id="PF13087"/>
    </source>
</evidence>